<protein>
    <recommendedName>
        <fullName evidence="3 13">Telomerase reverse transcriptase</fullName>
        <ecNumber evidence="2 13">2.7.7.49</ecNumber>
    </recommendedName>
    <alternativeName>
        <fullName evidence="13">Telomerase catalytic subunit</fullName>
    </alternativeName>
</protein>
<dbReference type="AlphaFoldDB" id="E4UVL2"/>
<proteinExistence type="inferred from homology"/>
<sequence length="1178" mass="132416">MGTKRKRSQGRGDGDSDRHDEAAGLDASSQSQSQSQHTKITQDVLAFYYPRLLSLRTYLLELLPAGSTSRRRRIELVGREQRQRQTKKQKQKIDADSGGGGDGDGDSKQRLAGLLDSTIVGISKPASPAVNSSRQRQFAAFTQSQVMLSAPRGTDVGASSDIADVVNFAVSSLFYHAGPSGTPSHVLCHGYHRVREPRAAHEEYDVASGIPGVVPRLPNRSISMLKKTPWTDAMDLLGEHGEEIMLHLLLDCGLFIHLHGQSYYQLSGTPLAKMDTLDALEKKDIARTPAEVVFVRRRMFYARPALNAKGEARMGLQHIHVLNRYPDTSTSSTVHVMKYIFPRQFGLHNVFTSTVSRAETTMPFKDYTLREQEIALKPGDKIPRRLRGRLVELVRKMQKRHAQCAYVEMLRHYCPKKTVNGDKVTMTDYATPTHAVSAFCRAVLQKVIPYELYGCGEDGLHNRAVVMRNVDQFLSLRRFETMSLHEVIQGLRIGCVAWLSPPCTQGGCTDNKGQQHNHHHHHKHKLALSDSRKRTEIFLELIYYLFDSLLIPLVRSNFYLTESSTYKNRLFYFRHDVWKRLSEPVMAGLRASLFQDIKHSKAERLLNGESLGYSSIRLLPKTTGARPIANLRRRPVLLQGRSRHALLGASINTQLAPLYQVLCYERDQCPESVGSSLPSTAAMYPRLKKFKEQLQIKASSTTRANGPPLYFVKLDVQACFDTIPQTRLMQLVDTLVVDDSYRLSRHAEFHPSRTSGPRREEVKQRPQESSSTRSKHKPTRKFVARATATDDFQPVFDAVSTSTTTPGQCSNSTSTSISRGGAAAVYVDLGVHRTHTRDELLALLEKHVRNNLVRIGKKYYRQKRGIPQGSVVSSLLCSFFYGQHELERLSFLRESEADVLLLRYVDDYLLISTDRRLAERFLQVMLAGDEEFGISVAPEKTLVNFDIDFKADGVTGRHVPRLEGSQFPYCGALIDVRSLALTRDRSAAIDSGQKTSKKKQEKQKSAVRTHDSLTVDVTRSPGQTFTRKALAAFRLQAQAMFLDTKHSSAAVVLASLFRCFSECALKTCAYYQTMQRYSSSSSSSVFYSAGLLISTISSVLEYGTCRTRSAPGASGVPTGFECNVTPRQVRWLGATAFRRVLARRQTRFAPVLRWLDVVLRDCRPSSNRELFRLRRAVI</sequence>
<name>E4UVL2_ARTGP</name>
<keyword evidence="6 13" id="KW-0548">Nucleotidyltransferase</keyword>
<evidence type="ECO:0000313" key="16">
    <source>
        <dbReference type="EMBL" id="EFR02339.1"/>
    </source>
</evidence>
<dbReference type="SMART" id="SM00975">
    <property type="entry name" value="Telomerase_RBD"/>
    <property type="match status" value="1"/>
</dbReference>
<evidence type="ECO:0000256" key="6">
    <source>
        <dbReference type="ARBA" id="ARBA00022695"/>
    </source>
</evidence>
<dbReference type="InterPro" id="IPR049139">
    <property type="entry name" value="TERT_C"/>
</dbReference>
<evidence type="ECO:0000256" key="8">
    <source>
        <dbReference type="ARBA" id="ARBA00022842"/>
    </source>
</evidence>
<dbReference type="Proteomes" id="UP000002669">
    <property type="component" value="Unassembled WGS sequence"/>
</dbReference>
<keyword evidence="9 13" id="KW-0779">Telomere</keyword>
<evidence type="ECO:0000313" key="17">
    <source>
        <dbReference type="Proteomes" id="UP000002669"/>
    </source>
</evidence>
<feature type="region of interest" description="Disordered" evidence="14">
    <location>
        <begin position="1"/>
        <end position="37"/>
    </location>
</feature>
<dbReference type="GO" id="GO:0046872">
    <property type="term" value="F:metal ion binding"/>
    <property type="evidence" value="ECO:0007669"/>
    <property type="project" value="UniProtKB-KW"/>
</dbReference>
<dbReference type="GO" id="GO:0003720">
    <property type="term" value="F:telomerase activity"/>
    <property type="evidence" value="ECO:0007669"/>
    <property type="project" value="InterPro"/>
</dbReference>
<comment type="catalytic activity">
    <reaction evidence="12 13">
        <text>DNA(n) + a 2'-deoxyribonucleoside 5'-triphosphate = DNA(n+1) + diphosphate</text>
        <dbReference type="Rhea" id="RHEA:22508"/>
        <dbReference type="Rhea" id="RHEA-COMP:17339"/>
        <dbReference type="Rhea" id="RHEA-COMP:17340"/>
        <dbReference type="ChEBI" id="CHEBI:33019"/>
        <dbReference type="ChEBI" id="CHEBI:61560"/>
        <dbReference type="ChEBI" id="CHEBI:173112"/>
        <dbReference type="EC" id="2.7.7.49"/>
    </reaction>
</comment>
<feature type="compositionally biased region" description="Basic and acidic residues" evidence="14">
    <location>
        <begin position="747"/>
        <end position="766"/>
    </location>
</feature>
<dbReference type="Pfam" id="PF12009">
    <property type="entry name" value="Telomerase_RBD"/>
    <property type="match status" value="1"/>
</dbReference>
<dbReference type="GO" id="GO:0000333">
    <property type="term" value="C:telomerase catalytic core complex"/>
    <property type="evidence" value="ECO:0007669"/>
    <property type="project" value="TreeGrafter"/>
</dbReference>
<keyword evidence="8 13" id="KW-0460">Magnesium</keyword>
<dbReference type="PANTHER" id="PTHR12066:SF0">
    <property type="entry name" value="TELOMERASE REVERSE TRANSCRIPTASE"/>
    <property type="match status" value="1"/>
</dbReference>
<evidence type="ECO:0000256" key="1">
    <source>
        <dbReference type="ARBA" id="ARBA00008001"/>
    </source>
</evidence>
<dbReference type="EC" id="2.7.7.49" evidence="2 13"/>
<keyword evidence="11 13" id="KW-0539">Nucleus</keyword>
<dbReference type="GeneID" id="10028026"/>
<keyword evidence="5 13" id="KW-0808">Transferase</keyword>
<dbReference type="PANTHER" id="PTHR12066">
    <property type="entry name" value="TELOMERASE REVERSE TRANSCRIPTASE"/>
    <property type="match status" value="1"/>
</dbReference>
<dbReference type="GO" id="GO:0042162">
    <property type="term" value="F:telomeric DNA binding"/>
    <property type="evidence" value="ECO:0007669"/>
    <property type="project" value="TreeGrafter"/>
</dbReference>
<dbReference type="Pfam" id="PF21399">
    <property type="entry name" value="TERT_C"/>
    <property type="match status" value="1"/>
</dbReference>
<dbReference type="PROSITE" id="PS50878">
    <property type="entry name" value="RT_POL"/>
    <property type="match status" value="1"/>
</dbReference>
<dbReference type="InParanoid" id="E4UVL2"/>
<dbReference type="InterPro" id="IPR043502">
    <property type="entry name" value="DNA/RNA_pol_sf"/>
</dbReference>
<feature type="compositionally biased region" description="Basic and acidic residues" evidence="14">
    <location>
        <begin position="10"/>
        <end position="22"/>
    </location>
</feature>
<keyword evidence="4 13" id="KW-0158">Chromosome</keyword>
<evidence type="ECO:0000256" key="3">
    <source>
        <dbReference type="ARBA" id="ARBA00016182"/>
    </source>
</evidence>
<comment type="subcellular location">
    <subcellularLocation>
        <location evidence="13">Nucleus</location>
    </subcellularLocation>
    <subcellularLocation>
        <location evidence="13">Chromosome</location>
        <location evidence="13">Telomere</location>
    </subcellularLocation>
</comment>
<dbReference type="GO" id="GO:0000781">
    <property type="term" value="C:chromosome, telomeric region"/>
    <property type="evidence" value="ECO:0007669"/>
    <property type="project" value="UniProtKB-SubCell"/>
</dbReference>
<comment type="similarity">
    <text evidence="1 13">Belongs to the reverse transcriptase family. Telomerase subfamily.</text>
</comment>
<dbReference type="InterPro" id="IPR021891">
    <property type="entry name" value="Telomerase_RBD"/>
</dbReference>
<dbReference type="RefSeq" id="XP_003172750.1">
    <property type="nucleotide sequence ID" value="XM_003172702.1"/>
</dbReference>
<dbReference type="PRINTS" id="PR01365">
    <property type="entry name" value="TELOMERASERT"/>
</dbReference>
<dbReference type="Pfam" id="PF00078">
    <property type="entry name" value="RVT_1"/>
    <property type="match status" value="1"/>
</dbReference>
<evidence type="ECO:0000256" key="11">
    <source>
        <dbReference type="ARBA" id="ARBA00023242"/>
    </source>
</evidence>
<reference evidence="17" key="1">
    <citation type="journal article" date="2012" name="MBio">
        <title>Comparative genome analysis of Trichophyton rubrum and related dermatophytes reveals candidate genes involved in infection.</title>
        <authorList>
            <person name="Martinez D.A."/>
            <person name="Oliver B.G."/>
            <person name="Graeser Y."/>
            <person name="Goldberg J.M."/>
            <person name="Li W."/>
            <person name="Martinez-Rossi N.M."/>
            <person name="Monod M."/>
            <person name="Shelest E."/>
            <person name="Barton R.C."/>
            <person name="Birch E."/>
            <person name="Brakhage A.A."/>
            <person name="Chen Z."/>
            <person name="Gurr S.J."/>
            <person name="Heiman D."/>
            <person name="Heitman J."/>
            <person name="Kosti I."/>
            <person name="Rossi A."/>
            <person name="Saif S."/>
            <person name="Samalova M."/>
            <person name="Saunders C.W."/>
            <person name="Shea T."/>
            <person name="Summerbell R.C."/>
            <person name="Xu J."/>
            <person name="Young S."/>
            <person name="Zeng Q."/>
            <person name="Birren B.W."/>
            <person name="Cuomo C.A."/>
            <person name="White T.C."/>
        </authorList>
    </citation>
    <scope>NUCLEOTIDE SEQUENCE [LARGE SCALE GENOMIC DNA]</scope>
    <source>
        <strain evidence="17">ATCC MYA-4604 / CBS 118893</strain>
    </source>
</reference>
<dbReference type="OrthoDB" id="289721at2759"/>
<dbReference type="SUPFAM" id="SSF56672">
    <property type="entry name" value="DNA/RNA polymerases"/>
    <property type="match status" value="1"/>
</dbReference>
<dbReference type="VEuPathDB" id="FungiDB:MGYG_05337"/>
<feature type="region of interest" description="Disordered" evidence="14">
    <location>
        <begin position="990"/>
        <end position="1010"/>
    </location>
</feature>
<dbReference type="GO" id="GO:0070034">
    <property type="term" value="F:telomerase RNA binding"/>
    <property type="evidence" value="ECO:0007669"/>
    <property type="project" value="TreeGrafter"/>
</dbReference>
<dbReference type="Gene3D" id="3.30.70.2630">
    <property type="match status" value="1"/>
</dbReference>
<evidence type="ECO:0000256" key="10">
    <source>
        <dbReference type="ARBA" id="ARBA00022918"/>
    </source>
</evidence>
<evidence type="ECO:0000256" key="2">
    <source>
        <dbReference type="ARBA" id="ARBA00012493"/>
    </source>
</evidence>
<keyword evidence="17" id="KW-1185">Reference proteome</keyword>
<feature type="region of interest" description="Disordered" evidence="14">
    <location>
        <begin position="747"/>
        <end position="781"/>
    </location>
</feature>
<feature type="compositionally biased region" description="Basic and acidic residues" evidence="14">
    <location>
        <begin position="74"/>
        <end position="83"/>
    </location>
</feature>
<accession>E4UVL2</accession>
<dbReference type="CDD" id="cd01648">
    <property type="entry name" value="TERT"/>
    <property type="match status" value="1"/>
</dbReference>
<dbReference type="GO" id="GO:0007004">
    <property type="term" value="P:telomere maintenance via telomerase"/>
    <property type="evidence" value="ECO:0007669"/>
    <property type="project" value="TreeGrafter"/>
</dbReference>
<dbReference type="InterPro" id="IPR003545">
    <property type="entry name" value="Telomerase_RT"/>
</dbReference>
<evidence type="ECO:0000256" key="14">
    <source>
        <dbReference type="SAM" id="MobiDB-lite"/>
    </source>
</evidence>
<evidence type="ECO:0000256" key="5">
    <source>
        <dbReference type="ARBA" id="ARBA00022679"/>
    </source>
</evidence>
<evidence type="ECO:0000256" key="9">
    <source>
        <dbReference type="ARBA" id="ARBA00022895"/>
    </source>
</evidence>
<organism evidence="17">
    <name type="scientific">Arthroderma gypseum (strain ATCC MYA-4604 / CBS 118893)</name>
    <name type="common">Microsporum gypseum</name>
    <dbReference type="NCBI Taxonomy" id="535722"/>
    <lineage>
        <taxon>Eukaryota</taxon>
        <taxon>Fungi</taxon>
        <taxon>Dikarya</taxon>
        <taxon>Ascomycota</taxon>
        <taxon>Pezizomycotina</taxon>
        <taxon>Eurotiomycetes</taxon>
        <taxon>Eurotiomycetidae</taxon>
        <taxon>Onygenales</taxon>
        <taxon>Arthrodermataceae</taxon>
        <taxon>Nannizzia</taxon>
    </lineage>
</organism>
<keyword evidence="10 13" id="KW-0695">RNA-directed DNA polymerase</keyword>
<dbReference type="EMBL" id="DS989825">
    <property type="protein sequence ID" value="EFR02339.1"/>
    <property type="molecule type" value="Genomic_DNA"/>
</dbReference>
<dbReference type="InterPro" id="IPR000477">
    <property type="entry name" value="RT_dom"/>
</dbReference>
<evidence type="ECO:0000259" key="15">
    <source>
        <dbReference type="PROSITE" id="PS50878"/>
    </source>
</evidence>
<gene>
    <name evidence="16" type="ORF">MGYG_05337</name>
</gene>
<dbReference type="Gene3D" id="1.10.132.70">
    <property type="match status" value="1"/>
</dbReference>
<dbReference type="STRING" id="535722.E4UVL2"/>
<evidence type="ECO:0000256" key="12">
    <source>
        <dbReference type="ARBA" id="ARBA00048173"/>
    </source>
</evidence>
<evidence type="ECO:0000256" key="7">
    <source>
        <dbReference type="ARBA" id="ARBA00022723"/>
    </source>
</evidence>
<dbReference type="HOGENOM" id="CLU_001996_0_1_1"/>
<feature type="region of interest" description="Disordered" evidence="14">
    <location>
        <begin position="74"/>
        <end position="109"/>
    </location>
</feature>
<evidence type="ECO:0000256" key="4">
    <source>
        <dbReference type="ARBA" id="ARBA00022454"/>
    </source>
</evidence>
<dbReference type="OMA" id="FDTIPQE"/>
<evidence type="ECO:0000256" key="13">
    <source>
        <dbReference type="RuleBase" id="RU365061"/>
    </source>
</evidence>
<dbReference type="Gene3D" id="1.10.357.90">
    <property type="match status" value="1"/>
</dbReference>
<keyword evidence="7 13" id="KW-0479">Metal-binding</keyword>
<comment type="function">
    <text evidence="13">Telomerase is a ribonucleoprotein enzyme essential for the replication of chromosome termini in most eukaryotes. It elongates telomeres. It is a reverse transcriptase that adds simple sequence repeats to chromosome ends by copying a template sequence within the RNA component of the enzyme.</text>
</comment>
<feature type="domain" description="Reverse transcriptase" evidence="15">
    <location>
        <begin position="600"/>
        <end position="974"/>
    </location>
</feature>
<dbReference type="eggNOG" id="KOG1005">
    <property type="taxonomic scope" value="Eukaryota"/>
</dbReference>